<dbReference type="Pfam" id="PF02355">
    <property type="entry name" value="SecD_SecF_C"/>
    <property type="match status" value="1"/>
</dbReference>
<reference evidence="11 12" key="1">
    <citation type="submission" date="2021-01" db="EMBL/GenBank/DDBJ databases">
        <title>Genomic Encyclopedia of Type Strains, Phase IV (KMG-IV): sequencing the most valuable type-strain genomes for metagenomic binning, comparative biology and taxonomic classification.</title>
        <authorList>
            <person name="Goeker M."/>
        </authorList>
    </citation>
    <scope>NUCLEOTIDE SEQUENCE [LARGE SCALE GENOMIC DNA]</scope>
    <source>
        <strain evidence="11 12">DSM 24436</strain>
    </source>
</reference>
<keyword evidence="4 9" id="KW-0812">Transmembrane</keyword>
<comment type="subunit">
    <text evidence="9">Forms a complex with SecD. Part of the essential Sec protein translocation apparatus which comprises SecA, SecYEG and auxiliary proteins SecDF. Other proteins may also be involved.</text>
</comment>
<dbReference type="RefSeq" id="WP_204663293.1">
    <property type="nucleotide sequence ID" value="NZ_JAFBDT010000006.1"/>
</dbReference>
<comment type="function">
    <text evidence="9">Part of the Sec protein translocase complex. Interacts with the SecYEG preprotein conducting channel. SecDF uses the proton motive force (PMF) to complete protein translocation after the ATP-dependent function of SecA.</text>
</comment>
<evidence type="ECO:0000256" key="8">
    <source>
        <dbReference type="ARBA" id="ARBA00023136"/>
    </source>
</evidence>
<sequence length="295" mass="32446">MKTVTIAKKYKLWFAISTAVIVLGIVLFIMNGLNLGIEFTGGTLMQIDLQQTVPVDEIKELLSTYELDPEVVHAGTEQNEIIIKTKQSLANEERLAIYQELMTSYGVDENAIRGTEQVGPSVGAEIRNRALLAVAIAAIAMLLYVSVRFETVFGLAAIIALIHDVLILLSLYAIFRITVNSSFIAAVLTIVGYSINDTIVVFDRIRENVKREKGTHFEIADISIGQTISRTINTSLTTLFVIGSLYFLGVSTIKEFALPLLIGVLVGTYSSIFIASPVWALLRHKIKSKDAYSSK</sequence>
<evidence type="ECO:0000256" key="2">
    <source>
        <dbReference type="ARBA" id="ARBA00022448"/>
    </source>
</evidence>
<feature type="domain" description="Protein export membrane protein SecD/SecF C-terminal" evidence="10">
    <location>
        <begin position="104"/>
        <end position="284"/>
    </location>
</feature>
<dbReference type="NCBIfam" id="TIGR00966">
    <property type="entry name" value="transloc_SecF"/>
    <property type="match status" value="1"/>
</dbReference>
<keyword evidence="2 9" id="KW-0813">Transport</keyword>
<dbReference type="InterPro" id="IPR022645">
    <property type="entry name" value="SecD/SecF_bac"/>
</dbReference>
<dbReference type="InterPro" id="IPR022646">
    <property type="entry name" value="SecD/SecF_CS"/>
</dbReference>
<feature type="transmembrane region" description="Helical" evidence="9">
    <location>
        <begin position="126"/>
        <end position="145"/>
    </location>
</feature>
<evidence type="ECO:0000256" key="7">
    <source>
        <dbReference type="ARBA" id="ARBA00023010"/>
    </source>
</evidence>
<proteinExistence type="inferred from homology"/>
<feature type="transmembrane region" description="Helical" evidence="9">
    <location>
        <begin position="181"/>
        <end position="202"/>
    </location>
</feature>
<organism evidence="11 12">
    <name type="scientific">Fusibacter tunisiensis</name>
    <dbReference type="NCBI Taxonomy" id="1008308"/>
    <lineage>
        <taxon>Bacteria</taxon>
        <taxon>Bacillati</taxon>
        <taxon>Bacillota</taxon>
        <taxon>Clostridia</taxon>
        <taxon>Eubacteriales</taxon>
        <taxon>Eubacteriales Family XII. Incertae Sedis</taxon>
        <taxon>Fusibacter</taxon>
    </lineage>
</organism>
<accession>A0ABS2MQF3</accession>
<evidence type="ECO:0000256" key="9">
    <source>
        <dbReference type="HAMAP-Rule" id="MF_01464"/>
    </source>
</evidence>
<comment type="subcellular location">
    <subcellularLocation>
        <location evidence="1 9">Cell membrane</location>
        <topology evidence="1 9">Multi-pass membrane protein</topology>
    </subcellularLocation>
</comment>
<protein>
    <recommendedName>
        <fullName evidence="9">Protein-export membrane protein SecF</fullName>
    </recommendedName>
</protein>
<evidence type="ECO:0000313" key="11">
    <source>
        <dbReference type="EMBL" id="MBM7561619.1"/>
    </source>
</evidence>
<keyword evidence="3 9" id="KW-1003">Cell membrane</keyword>
<keyword evidence="7 9" id="KW-0811">Translocation</keyword>
<dbReference type="InterPro" id="IPR048634">
    <property type="entry name" value="SecD_SecF_C"/>
</dbReference>
<dbReference type="PANTHER" id="PTHR30081">
    <property type="entry name" value="PROTEIN-EXPORT MEMBRANE PROTEIN SEC"/>
    <property type="match status" value="1"/>
</dbReference>
<feature type="transmembrane region" description="Helical" evidence="9">
    <location>
        <begin position="152"/>
        <end position="175"/>
    </location>
</feature>
<comment type="similarity">
    <text evidence="9">Belongs to the SecD/SecF family. SecF subfamily.</text>
</comment>
<keyword evidence="6 9" id="KW-1133">Transmembrane helix</keyword>
<dbReference type="NCBIfam" id="TIGR00916">
    <property type="entry name" value="2A0604s01"/>
    <property type="match status" value="1"/>
</dbReference>
<dbReference type="SUPFAM" id="SSF82866">
    <property type="entry name" value="Multidrug efflux transporter AcrB transmembrane domain"/>
    <property type="match status" value="1"/>
</dbReference>
<dbReference type="InterPro" id="IPR055344">
    <property type="entry name" value="SecD_SecF_C_bact"/>
</dbReference>
<dbReference type="Proteomes" id="UP000767854">
    <property type="component" value="Unassembled WGS sequence"/>
</dbReference>
<dbReference type="HAMAP" id="MF_01464_B">
    <property type="entry name" value="SecF_B"/>
    <property type="match status" value="1"/>
</dbReference>
<comment type="caution">
    <text evidence="11">The sequence shown here is derived from an EMBL/GenBank/DDBJ whole genome shotgun (WGS) entry which is preliminary data.</text>
</comment>
<dbReference type="EMBL" id="JAFBDT010000006">
    <property type="protein sequence ID" value="MBM7561619.1"/>
    <property type="molecule type" value="Genomic_DNA"/>
</dbReference>
<dbReference type="InterPro" id="IPR022813">
    <property type="entry name" value="SecD/SecF_arch_bac"/>
</dbReference>
<name>A0ABS2MQF3_9FIRM</name>
<gene>
    <name evidence="9" type="primary">secF</name>
    <name evidence="11" type="ORF">JOC49_001139</name>
</gene>
<dbReference type="Pfam" id="PF07549">
    <property type="entry name" value="Sec_GG"/>
    <property type="match status" value="1"/>
</dbReference>
<evidence type="ECO:0000256" key="3">
    <source>
        <dbReference type="ARBA" id="ARBA00022475"/>
    </source>
</evidence>
<keyword evidence="12" id="KW-1185">Reference proteome</keyword>
<keyword evidence="8 9" id="KW-0472">Membrane</keyword>
<dbReference type="Gene3D" id="1.20.1640.10">
    <property type="entry name" value="Multidrug efflux transporter AcrB transmembrane domain"/>
    <property type="match status" value="1"/>
</dbReference>
<evidence type="ECO:0000256" key="1">
    <source>
        <dbReference type="ARBA" id="ARBA00004651"/>
    </source>
</evidence>
<keyword evidence="5 9" id="KW-0653">Protein transport</keyword>
<feature type="transmembrane region" description="Helical" evidence="9">
    <location>
        <begin position="256"/>
        <end position="282"/>
    </location>
</feature>
<evidence type="ECO:0000256" key="4">
    <source>
        <dbReference type="ARBA" id="ARBA00022692"/>
    </source>
</evidence>
<evidence type="ECO:0000313" key="12">
    <source>
        <dbReference type="Proteomes" id="UP000767854"/>
    </source>
</evidence>
<evidence type="ECO:0000256" key="6">
    <source>
        <dbReference type="ARBA" id="ARBA00022989"/>
    </source>
</evidence>
<evidence type="ECO:0000256" key="5">
    <source>
        <dbReference type="ARBA" id="ARBA00022927"/>
    </source>
</evidence>
<evidence type="ECO:0000259" key="10">
    <source>
        <dbReference type="Pfam" id="PF02355"/>
    </source>
</evidence>
<feature type="transmembrane region" description="Helical" evidence="9">
    <location>
        <begin position="12"/>
        <end position="30"/>
    </location>
</feature>
<dbReference type="InterPro" id="IPR005665">
    <property type="entry name" value="SecF_bac"/>
</dbReference>
<dbReference type="PANTHER" id="PTHR30081:SF8">
    <property type="entry name" value="PROTEIN TRANSLOCASE SUBUNIT SECF"/>
    <property type="match status" value="1"/>
</dbReference>
<feature type="transmembrane region" description="Helical" evidence="9">
    <location>
        <begin position="232"/>
        <end position="250"/>
    </location>
</feature>
<dbReference type="PRINTS" id="PR01755">
    <property type="entry name" value="SECFTRNLCASE"/>
</dbReference>